<dbReference type="OrthoDB" id="10252718at2759"/>
<name>A0A1Y3BVF2_EURMA</name>
<evidence type="ECO:0000313" key="1">
    <source>
        <dbReference type="EMBL" id="OTF83783.1"/>
    </source>
</evidence>
<evidence type="ECO:0000313" key="2">
    <source>
        <dbReference type="Proteomes" id="UP000194236"/>
    </source>
</evidence>
<protein>
    <submittedName>
        <fullName evidence="1">39S ribosomal protein L54, mitochondrial-like protein</fullName>
    </submittedName>
</protein>
<proteinExistence type="predicted"/>
<keyword evidence="1" id="KW-0687">Ribonucleoprotein</keyword>
<organism evidence="1 2">
    <name type="scientific">Euroglyphus maynei</name>
    <name type="common">Mayne's house dust mite</name>
    <dbReference type="NCBI Taxonomy" id="6958"/>
    <lineage>
        <taxon>Eukaryota</taxon>
        <taxon>Metazoa</taxon>
        <taxon>Ecdysozoa</taxon>
        <taxon>Arthropoda</taxon>
        <taxon>Chelicerata</taxon>
        <taxon>Arachnida</taxon>
        <taxon>Acari</taxon>
        <taxon>Acariformes</taxon>
        <taxon>Sarcoptiformes</taxon>
        <taxon>Astigmata</taxon>
        <taxon>Psoroptidia</taxon>
        <taxon>Analgoidea</taxon>
        <taxon>Pyroglyphidae</taxon>
        <taxon>Pyroglyphinae</taxon>
        <taxon>Euroglyphus</taxon>
    </lineage>
</organism>
<gene>
    <name evidence="1" type="ORF">BLA29_003994</name>
</gene>
<keyword evidence="2" id="KW-1185">Reference proteome</keyword>
<accession>A0A1Y3BVF2</accession>
<dbReference type="EMBL" id="MUJZ01002147">
    <property type="protein sequence ID" value="OTF83783.1"/>
    <property type="molecule type" value="Genomic_DNA"/>
</dbReference>
<reference evidence="1 2" key="1">
    <citation type="submission" date="2017-03" db="EMBL/GenBank/DDBJ databases">
        <title>Genome Survey of Euroglyphus maynei.</title>
        <authorList>
            <person name="Arlian L.G."/>
            <person name="Morgan M.S."/>
            <person name="Rider S.D."/>
        </authorList>
    </citation>
    <scope>NUCLEOTIDE SEQUENCE [LARGE SCALE GENOMIC DNA]</scope>
    <source>
        <strain evidence="1">Arlian Lab</strain>
        <tissue evidence="1">Whole body</tissue>
    </source>
</reference>
<dbReference type="Proteomes" id="UP000194236">
    <property type="component" value="Unassembled WGS sequence"/>
</dbReference>
<dbReference type="GO" id="GO:0005840">
    <property type="term" value="C:ribosome"/>
    <property type="evidence" value="ECO:0007669"/>
    <property type="project" value="UniProtKB-KW"/>
</dbReference>
<sequence length="105" mass="12570">MLLSTNIIRTFSTVPKISGQAVERMELKYRRRFRALAKYHYNAGYDMVKHHERDDVWNMHLKDRYYLPDEPEKKFYPGIDNINFNKDSIASKYTKKIIRAGHFGN</sequence>
<dbReference type="AlphaFoldDB" id="A0A1Y3BVF2"/>
<comment type="caution">
    <text evidence="1">The sequence shown here is derived from an EMBL/GenBank/DDBJ whole genome shotgun (WGS) entry which is preliminary data.</text>
</comment>
<keyword evidence="1" id="KW-0689">Ribosomal protein</keyword>